<keyword evidence="2" id="KW-1185">Reference proteome</keyword>
<gene>
    <name evidence="1" type="ORF">CKO31_09850</name>
</gene>
<evidence type="ECO:0000313" key="2">
    <source>
        <dbReference type="Proteomes" id="UP000748752"/>
    </source>
</evidence>
<proteinExistence type="predicted"/>
<protein>
    <recommendedName>
        <fullName evidence="3">PEP-CTERM sorting domain-containing protein</fullName>
    </recommendedName>
</protein>
<dbReference type="Proteomes" id="UP000748752">
    <property type="component" value="Unassembled WGS sequence"/>
</dbReference>
<reference evidence="1 2" key="1">
    <citation type="journal article" date="2020" name="Microorganisms">
        <title>Osmotic Adaptation and Compatible Solute Biosynthesis of Phototrophic Bacteria as Revealed from Genome Analyses.</title>
        <authorList>
            <person name="Imhoff J.F."/>
            <person name="Rahn T."/>
            <person name="Kunzel S."/>
            <person name="Keller A."/>
            <person name="Neulinger S.C."/>
        </authorList>
    </citation>
    <scope>NUCLEOTIDE SEQUENCE [LARGE SCALE GENOMIC DNA]</scope>
    <source>
        <strain evidence="1 2">DSM 6210</strain>
    </source>
</reference>
<name>A0ABS1CGL4_9GAMM</name>
<evidence type="ECO:0008006" key="3">
    <source>
        <dbReference type="Google" id="ProtNLM"/>
    </source>
</evidence>
<comment type="caution">
    <text evidence="1">The sequence shown here is derived from an EMBL/GenBank/DDBJ whole genome shotgun (WGS) entry which is preliminary data.</text>
</comment>
<dbReference type="EMBL" id="NRRV01000020">
    <property type="protein sequence ID" value="MBK1631038.1"/>
    <property type="molecule type" value="Genomic_DNA"/>
</dbReference>
<sequence>MRRTKHQRRYLPYILTVLLGFAGPIGAGPLLNGSFASFDGWSGDIAPSPLDPFQAVDPGADPRFTLEGGGFARLSDDDNYSDIVLYQGLTLAASAVSLSFDYVWSLTAGDPANPDFVQATLWLADFSDLIDLFPAALDTSAATSAGTASTDISAFAGTDVLLEFFLQDGDGTRADWLQVGNISVAEAPLPSPAALVLLGLVPLIGRSLRGGSMPGSPGIGWRFSSILGQRRFRRI</sequence>
<accession>A0ABS1CGL4</accession>
<evidence type="ECO:0000313" key="1">
    <source>
        <dbReference type="EMBL" id="MBK1631038.1"/>
    </source>
</evidence>
<organism evidence="1 2">
    <name type="scientific">Thiohalocapsa halophila</name>
    <dbReference type="NCBI Taxonomy" id="69359"/>
    <lineage>
        <taxon>Bacteria</taxon>
        <taxon>Pseudomonadati</taxon>
        <taxon>Pseudomonadota</taxon>
        <taxon>Gammaproteobacteria</taxon>
        <taxon>Chromatiales</taxon>
        <taxon>Chromatiaceae</taxon>
        <taxon>Thiohalocapsa</taxon>
    </lineage>
</organism>